<dbReference type="SUPFAM" id="SSF53067">
    <property type="entry name" value="Actin-like ATPase domain"/>
    <property type="match status" value="1"/>
</dbReference>
<evidence type="ECO:0000313" key="2">
    <source>
        <dbReference type="EMBL" id="EFA45405.1"/>
    </source>
</evidence>
<gene>
    <name evidence="2" type="ORF">HMPREF0645_0188</name>
</gene>
<sequence length="408" mass="44779">MPKTIPMRLADLEKKKNVNYKNLIKSLMYDGGATIPELSKKLNVSIPTTTKIINELAEMGYVMENGKREQTHGRIPTIYDLSPTSGYFLGIDPNHDSLGIALCDFSGRIINEQTNIAFQLENSQQCLDELLVKVNDYISSIDIDPDKILQASMNVSGRVNPFEGISYSFFNFLEQPLDRYLTNAIGIPTCIENDTRAMAFGEFLAGCCNGAKNVVFVNASWGIAIGIIVDGELYFGKSGFSGEFGHMHAYDNEVLCRCGKKGCVETEVSGMALLRKTIRSVTNGERSILSDKLLKEKKKLTLYDVLDAIEKEDTLCIGMLQKIATELGKGLAGIINIFNPEVLVIGGELSQTGDYITQPVQMAIKKYSLNIVNEDSEVVTSSLQERAGLVGACLVARSRAISPIGRQS</sequence>
<organism evidence="2 3">
    <name type="scientific">Hallella bergensis DSM 17361</name>
    <dbReference type="NCBI Taxonomy" id="585502"/>
    <lineage>
        <taxon>Bacteria</taxon>
        <taxon>Pseudomonadati</taxon>
        <taxon>Bacteroidota</taxon>
        <taxon>Bacteroidia</taxon>
        <taxon>Bacteroidales</taxon>
        <taxon>Prevotellaceae</taxon>
        <taxon>Hallella</taxon>
    </lineage>
</organism>
<reference evidence="2 3" key="1">
    <citation type="submission" date="2009-10" db="EMBL/GenBank/DDBJ databases">
        <authorList>
            <person name="Qin X."/>
            <person name="Bachman B."/>
            <person name="Battles P."/>
            <person name="Bell A."/>
            <person name="Bess C."/>
            <person name="Bickham C."/>
            <person name="Chaboub L."/>
            <person name="Chen D."/>
            <person name="Coyle M."/>
            <person name="Deiros D.R."/>
            <person name="Dinh H."/>
            <person name="Forbes L."/>
            <person name="Fowler G."/>
            <person name="Francisco L."/>
            <person name="Fu Q."/>
            <person name="Gubbala S."/>
            <person name="Hale W."/>
            <person name="Han Y."/>
            <person name="Hemphill L."/>
            <person name="Highlander S.K."/>
            <person name="Hirani K."/>
            <person name="Hogues M."/>
            <person name="Jackson L."/>
            <person name="Jakkamsetti A."/>
            <person name="Javaid M."/>
            <person name="Jiang H."/>
            <person name="Korchina V."/>
            <person name="Kovar C."/>
            <person name="Lara F."/>
            <person name="Lee S."/>
            <person name="Mata R."/>
            <person name="Mathew T."/>
            <person name="Moen C."/>
            <person name="Morales K."/>
            <person name="Munidasa M."/>
            <person name="Nazareth L."/>
            <person name="Ngo R."/>
            <person name="Nguyen L."/>
            <person name="Okwuonu G."/>
            <person name="Ongeri F."/>
            <person name="Patil S."/>
            <person name="Petrosino J."/>
            <person name="Pham C."/>
            <person name="Pham P."/>
            <person name="Pu L.-L."/>
            <person name="Puazo M."/>
            <person name="Raj R."/>
            <person name="Reid J."/>
            <person name="Rouhana J."/>
            <person name="Saada N."/>
            <person name="Shang Y."/>
            <person name="Simmons D."/>
            <person name="Thornton R."/>
            <person name="Warren J."/>
            <person name="Weissenberger G."/>
            <person name="Zhang J."/>
            <person name="Zhang L."/>
            <person name="Zhou C."/>
            <person name="Zhu D."/>
            <person name="Muzny D."/>
            <person name="Worley K."/>
            <person name="Gibbs R."/>
        </authorList>
    </citation>
    <scope>NUCLEOTIDE SEQUENCE [LARGE SCALE GENOMIC DNA]</scope>
    <source>
        <strain evidence="2 3">DSM 17361</strain>
    </source>
</reference>
<dbReference type="EMBL" id="ACKS01000011">
    <property type="protein sequence ID" value="EFA45405.1"/>
    <property type="molecule type" value="Genomic_DNA"/>
</dbReference>
<dbReference type="HOGENOM" id="CLU_036604_13_1_10"/>
<dbReference type="InterPro" id="IPR000600">
    <property type="entry name" value="ROK"/>
</dbReference>
<dbReference type="Pfam" id="PF13412">
    <property type="entry name" value="HTH_24"/>
    <property type="match status" value="1"/>
</dbReference>
<dbReference type="InterPro" id="IPR036388">
    <property type="entry name" value="WH-like_DNA-bd_sf"/>
</dbReference>
<proteinExistence type="inferred from homology"/>
<dbReference type="Gene3D" id="3.30.420.40">
    <property type="match status" value="2"/>
</dbReference>
<evidence type="ECO:0000256" key="1">
    <source>
        <dbReference type="ARBA" id="ARBA00006479"/>
    </source>
</evidence>
<evidence type="ECO:0000313" key="3">
    <source>
        <dbReference type="Proteomes" id="UP000003160"/>
    </source>
</evidence>
<dbReference type="InterPro" id="IPR036390">
    <property type="entry name" value="WH_DNA-bd_sf"/>
</dbReference>
<dbReference type="OrthoDB" id="9810372at2"/>
<protein>
    <submittedName>
        <fullName evidence="2">ROK family protein</fullName>
    </submittedName>
</protein>
<comment type="caution">
    <text evidence="2">The sequence shown here is derived from an EMBL/GenBank/DDBJ whole genome shotgun (WGS) entry which is preliminary data.</text>
</comment>
<accession>D1PTA3</accession>
<dbReference type="PANTHER" id="PTHR18964:SF149">
    <property type="entry name" value="BIFUNCTIONAL UDP-N-ACETYLGLUCOSAMINE 2-EPIMERASE_N-ACETYLMANNOSAMINE KINASE"/>
    <property type="match status" value="1"/>
</dbReference>
<dbReference type="AlphaFoldDB" id="D1PTA3"/>
<dbReference type="InterPro" id="IPR043129">
    <property type="entry name" value="ATPase_NBD"/>
</dbReference>
<dbReference type="Gene3D" id="1.10.10.10">
    <property type="entry name" value="Winged helix-like DNA-binding domain superfamily/Winged helix DNA-binding domain"/>
    <property type="match status" value="1"/>
</dbReference>
<dbReference type="SUPFAM" id="SSF46785">
    <property type="entry name" value="Winged helix' DNA-binding domain"/>
    <property type="match status" value="1"/>
</dbReference>
<dbReference type="eggNOG" id="COG1940">
    <property type="taxonomic scope" value="Bacteria"/>
</dbReference>
<keyword evidence="3" id="KW-1185">Reference proteome</keyword>
<dbReference type="RefSeq" id="WP_007175392.1">
    <property type="nucleotide sequence ID" value="NZ_GG704784.1"/>
</dbReference>
<dbReference type="Pfam" id="PF00480">
    <property type="entry name" value="ROK"/>
    <property type="match status" value="1"/>
</dbReference>
<comment type="similarity">
    <text evidence="1">Belongs to the ROK (NagC/XylR) family.</text>
</comment>
<name>D1PTA3_9BACT</name>
<dbReference type="Proteomes" id="UP000003160">
    <property type="component" value="Unassembled WGS sequence"/>
</dbReference>
<dbReference type="PANTHER" id="PTHR18964">
    <property type="entry name" value="ROK (REPRESSOR, ORF, KINASE) FAMILY"/>
    <property type="match status" value="1"/>
</dbReference>